<protein>
    <submittedName>
        <fullName evidence="1">Uncharacterized protein</fullName>
    </submittedName>
</protein>
<dbReference type="HOGENOM" id="CLU_1602660_0_0_1"/>
<dbReference type="Proteomes" id="UP000030653">
    <property type="component" value="Unassembled WGS sequence"/>
</dbReference>
<sequence length="166" mass="18656">MTSLVGGSVVQAIGAAPQIASPLYADFQGQHSTQTYQASLGLAKIPGIYGYTQDHAYYKQDLAQLSKQAYAAQPAETIQIWFGIDYYEEGKHRSKLYRNFEDKTDLPAKSTWATIKQALTSMMQRKVFERLNGFVIQINDYNLRGRDRTTKARGLTIPALSYTIYA</sequence>
<keyword evidence="2" id="KW-1185">Reference proteome</keyword>
<dbReference type="EMBL" id="JH795855">
    <property type="protein sequence ID" value="EJU06052.1"/>
    <property type="molecule type" value="Genomic_DNA"/>
</dbReference>
<reference evidence="1 2" key="1">
    <citation type="journal article" date="2012" name="Science">
        <title>The Paleozoic origin of enzymatic lignin decomposition reconstructed from 31 fungal genomes.</title>
        <authorList>
            <person name="Floudas D."/>
            <person name="Binder M."/>
            <person name="Riley R."/>
            <person name="Barry K."/>
            <person name="Blanchette R.A."/>
            <person name="Henrissat B."/>
            <person name="Martinez A.T."/>
            <person name="Otillar R."/>
            <person name="Spatafora J.W."/>
            <person name="Yadav J.S."/>
            <person name="Aerts A."/>
            <person name="Benoit I."/>
            <person name="Boyd A."/>
            <person name="Carlson A."/>
            <person name="Copeland A."/>
            <person name="Coutinho P.M."/>
            <person name="de Vries R.P."/>
            <person name="Ferreira P."/>
            <person name="Findley K."/>
            <person name="Foster B."/>
            <person name="Gaskell J."/>
            <person name="Glotzer D."/>
            <person name="Gorecki P."/>
            <person name="Heitman J."/>
            <person name="Hesse C."/>
            <person name="Hori C."/>
            <person name="Igarashi K."/>
            <person name="Jurgens J.A."/>
            <person name="Kallen N."/>
            <person name="Kersten P."/>
            <person name="Kohler A."/>
            <person name="Kuees U."/>
            <person name="Kumar T.K.A."/>
            <person name="Kuo A."/>
            <person name="LaButti K."/>
            <person name="Larrondo L.F."/>
            <person name="Lindquist E."/>
            <person name="Ling A."/>
            <person name="Lombard V."/>
            <person name="Lucas S."/>
            <person name="Lundell T."/>
            <person name="Martin R."/>
            <person name="McLaughlin D.J."/>
            <person name="Morgenstern I."/>
            <person name="Morin E."/>
            <person name="Murat C."/>
            <person name="Nagy L.G."/>
            <person name="Nolan M."/>
            <person name="Ohm R.A."/>
            <person name="Patyshakuliyeva A."/>
            <person name="Rokas A."/>
            <person name="Ruiz-Duenas F.J."/>
            <person name="Sabat G."/>
            <person name="Salamov A."/>
            <person name="Samejima M."/>
            <person name="Schmutz J."/>
            <person name="Slot J.C."/>
            <person name="St John F."/>
            <person name="Stenlid J."/>
            <person name="Sun H."/>
            <person name="Sun S."/>
            <person name="Syed K."/>
            <person name="Tsang A."/>
            <person name="Wiebenga A."/>
            <person name="Young D."/>
            <person name="Pisabarro A."/>
            <person name="Eastwood D.C."/>
            <person name="Martin F."/>
            <person name="Cullen D."/>
            <person name="Grigoriev I.V."/>
            <person name="Hibbett D.S."/>
        </authorList>
    </citation>
    <scope>NUCLEOTIDE SEQUENCE [LARGE SCALE GENOMIC DNA]</scope>
    <source>
        <strain evidence="1 2">DJM-731 SS1</strain>
    </source>
</reference>
<evidence type="ECO:0000313" key="2">
    <source>
        <dbReference type="Proteomes" id="UP000030653"/>
    </source>
</evidence>
<dbReference type="STRING" id="1858805.M5GF87"/>
<proteinExistence type="predicted"/>
<dbReference type="GeneID" id="63686012"/>
<name>M5GF87_DACPD</name>
<gene>
    <name evidence="1" type="ORF">DACRYDRAFT_12842</name>
</gene>
<dbReference type="AlphaFoldDB" id="M5GF87"/>
<accession>M5GF87</accession>
<evidence type="ECO:0000313" key="1">
    <source>
        <dbReference type="EMBL" id="EJU06052.1"/>
    </source>
</evidence>
<dbReference type="RefSeq" id="XP_040632946.1">
    <property type="nucleotide sequence ID" value="XM_040770950.1"/>
</dbReference>
<organism evidence="1 2">
    <name type="scientific">Dacryopinax primogenitus (strain DJM 731)</name>
    <name type="common">Brown rot fungus</name>
    <dbReference type="NCBI Taxonomy" id="1858805"/>
    <lineage>
        <taxon>Eukaryota</taxon>
        <taxon>Fungi</taxon>
        <taxon>Dikarya</taxon>
        <taxon>Basidiomycota</taxon>
        <taxon>Agaricomycotina</taxon>
        <taxon>Dacrymycetes</taxon>
        <taxon>Dacrymycetales</taxon>
        <taxon>Dacrymycetaceae</taxon>
        <taxon>Dacryopinax</taxon>
    </lineage>
</organism>